<evidence type="ECO:0000259" key="2">
    <source>
        <dbReference type="Pfam" id="PF00501"/>
    </source>
</evidence>
<dbReference type="EMBL" id="JAZHXI010000017">
    <property type="protein sequence ID" value="KAL2062337.1"/>
    <property type="molecule type" value="Genomic_DNA"/>
</dbReference>
<feature type="domain" description="AMP-dependent synthetase/ligase" evidence="2">
    <location>
        <begin position="122"/>
        <end position="521"/>
    </location>
</feature>
<protein>
    <submittedName>
        <fullName evidence="4">Uncharacterized protein</fullName>
    </submittedName>
</protein>
<reference evidence="4 5" key="1">
    <citation type="journal article" date="2024" name="Commun. Biol.">
        <title>Comparative genomic analysis of thermophilic fungi reveals convergent evolutionary adaptations and gene losses.</title>
        <authorList>
            <person name="Steindorff A.S."/>
            <person name="Aguilar-Pontes M.V."/>
            <person name="Robinson A.J."/>
            <person name="Andreopoulos B."/>
            <person name="LaButti K."/>
            <person name="Kuo A."/>
            <person name="Mondo S."/>
            <person name="Riley R."/>
            <person name="Otillar R."/>
            <person name="Haridas S."/>
            <person name="Lipzen A."/>
            <person name="Grimwood J."/>
            <person name="Schmutz J."/>
            <person name="Clum A."/>
            <person name="Reid I.D."/>
            <person name="Moisan M.C."/>
            <person name="Butler G."/>
            <person name="Nguyen T.T.M."/>
            <person name="Dewar K."/>
            <person name="Conant G."/>
            <person name="Drula E."/>
            <person name="Henrissat B."/>
            <person name="Hansel C."/>
            <person name="Singer S."/>
            <person name="Hutchinson M.I."/>
            <person name="de Vries R.P."/>
            <person name="Natvig D.O."/>
            <person name="Powell A.J."/>
            <person name="Tsang A."/>
            <person name="Grigoriev I.V."/>
        </authorList>
    </citation>
    <scope>NUCLEOTIDE SEQUENCE [LARGE SCALE GENOMIC DNA]</scope>
    <source>
        <strain evidence="4 5">CBS 494.80</strain>
    </source>
</reference>
<dbReference type="Proteomes" id="UP001595075">
    <property type="component" value="Unassembled WGS sequence"/>
</dbReference>
<dbReference type="Gene3D" id="3.30.300.30">
    <property type="match status" value="1"/>
</dbReference>
<dbReference type="PANTHER" id="PTHR43201">
    <property type="entry name" value="ACYL-COA SYNTHETASE"/>
    <property type="match status" value="1"/>
</dbReference>
<dbReference type="InterPro" id="IPR020845">
    <property type="entry name" value="AMP-binding_CS"/>
</dbReference>
<evidence type="ECO:0000313" key="5">
    <source>
        <dbReference type="Proteomes" id="UP001595075"/>
    </source>
</evidence>
<dbReference type="SUPFAM" id="SSF56801">
    <property type="entry name" value="Acetyl-CoA synthetase-like"/>
    <property type="match status" value="1"/>
</dbReference>
<sequence>MNGVRSCRLGLGVRLGSGSSTASSRAQTRTLSSTATLRTCSGIVSASSSLPGRFWELKSAVGGTALLDYRNGYARTQTQTQKSSRWREYGQRRSFLTHSHAIGPSSPPLLTQTIPQHFSSIVSQHGDRHALISRSQNTRLTYRELDERSTALAHALKERGVKKGDRVAVSLGNGWECGVTSYGVWKVGGVLVPLNPAFNSPQVIAALSHLSASHLIISTETNLPFRPPRENITLLKQICPDLEAAKVESSSVPSLKEVILVDNSEGRVDVKPLKATIDFHALLDNQMGMSRKEVVPDTPLVTDDIINIQFTSGTTSTPKAACLTHIGILNNGFFIGTRMGLTPTDIVCCPPPMFHCFGSILGYMATATTGAALLLPSEAFNPSAVLLSIQEERATALYGVATMFVAELELIANKTIPNTGFSHLRTGIAAGSSVPSALMSKLHSTLNLTGLTICYGMTETSPVSLMTTPDDPLQKRVDSVGRLLPHVEAKIVDVADGKRVLPVGERGELVVSGYNVMKGYWGDEARTAEVRITEKITDEQGNEKEKVWMYTGDEAEMDEDGYVKITGRIKDLIIRGGENIHPLEVENVVFQMESVSEVSVAGVPDERYGEVVAAFVVVHKGVRVGVDDRGRGEAEVDLQEGKGGEGKGEGEGEGEGVGEGKERILTRNMVREWVRERLSNHLVPRYVFWVDEYPKTASGKIQKFKLREMATDWVAED</sequence>
<dbReference type="InterPro" id="IPR042099">
    <property type="entry name" value="ANL_N_sf"/>
</dbReference>
<dbReference type="Pfam" id="PF13193">
    <property type="entry name" value="AMP-binding_C"/>
    <property type="match status" value="1"/>
</dbReference>
<accession>A0ABR4BY38</accession>
<dbReference type="Gene3D" id="3.40.50.12780">
    <property type="entry name" value="N-terminal domain of ligase-like"/>
    <property type="match status" value="1"/>
</dbReference>
<feature type="region of interest" description="Disordered" evidence="1">
    <location>
        <begin position="631"/>
        <end position="661"/>
    </location>
</feature>
<comment type="caution">
    <text evidence="4">The sequence shown here is derived from an EMBL/GenBank/DDBJ whole genome shotgun (WGS) entry which is preliminary data.</text>
</comment>
<dbReference type="InterPro" id="IPR000873">
    <property type="entry name" value="AMP-dep_synth/lig_dom"/>
</dbReference>
<keyword evidence="5" id="KW-1185">Reference proteome</keyword>
<dbReference type="InterPro" id="IPR025110">
    <property type="entry name" value="AMP-bd_C"/>
</dbReference>
<gene>
    <name evidence="4" type="ORF">VTL71DRAFT_6603</name>
</gene>
<proteinExistence type="predicted"/>
<dbReference type="PANTHER" id="PTHR43201:SF30">
    <property type="entry name" value="AMP-DEPENDENT SYNTHETASE_LIGASE DOMAIN-CONTAINING PROTEIN"/>
    <property type="match status" value="1"/>
</dbReference>
<feature type="domain" description="AMP-binding enzyme C-terminal" evidence="3">
    <location>
        <begin position="584"/>
        <end position="622"/>
    </location>
</feature>
<feature type="compositionally biased region" description="Basic and acidic residues" evidence="1">
    <location>
        <begin position="631"/>
        <end position="650"/>
    </location>
</feature>
<evidence type="ECO:0000313" key="4">
    <source>
        <dbReference type="EMBL" id="KAL2062337.1"/>
    </source>
</evidence>
<evidence type="ECO:0000256" key="1">
    <source>
        <dbReference type="SAM" id="MobiDB-lite"/>
    </source>
</evidence>
<dbReference type="InterPro" id="IPR045851">
    <property type="entry name" value="AMP-bd_C_sf"/>
</dbReference>
<name>A0ABR4BY38_9HELO</name>
<dbReference type="Pfam" id="PF00501">
    <property type="entry name" value="AMP-binding"/>
    <property type="match status" value="1"/>
</dbReference>
<organism evidence="4 5">
    <name type="scientific">Oculimacula yallundae</name>
    <dbReference type="NCBI Taxonomy" id="86028"/>
    <lineage>
        <taxon>Eukaryota</taxon>
        <taxon>Fungi</taxon>
        <taxon>Dikarya</taxon>
        <taxon>Ascomycota</taxon>
        <taxon>Pezizomycotina</taxon>
        <taxon>Leotiomycetes</taxon>
        <taxon>Helotiales</taxon>
        <taxon>Ploettnerulaceae</taxon>
        <taxon>Oculimacula</taxon>
    </lineage>
</organism>
<evidence type="ECO:0000259" key="3">
    <source>
        <dbReference type="Pfam" id="PF13193"/>
    </source>
</evidence>
<dbReference type="PROSITE" id="PS00455">
    <property type="entry name" value="AMP_BINDING"/>
    <property type="match status" value="1"/>
</dbReference>